<keyword evidence="14" id="KW-1185">Reference proteome</keyword>
<feature type="transmembrane region" description="Helical" evidence="11">
    <location>
        <begin position="138"/>
        <end position="156"/>
    </location>
</feature>
<dbReference type="AlphaFoldDB" id="A0A7S8C2G4"/>
<comment type="pathway">
    <text evidence="11">Cofactor biosynthesis; ubiquinone biosynthesis.</text>
</comment>
<dbReference type="GO" id="GO:0008412">
    <property type="term" value="F:4-hydroxybenzoate polyprenyltransferase activity"/>
    <property type="evidence" value="ECO:0007669"/>
    <property type="project" value="UniProtKB-UniRule"/>
</dbReference>
<protein>
    <recommendedName>
        <fullName evidence="11 12">4-hydroxybenzoate octaprenyltransferase</fullName>
        <ecNumber evidence="11 12">2.5.1.39</ecNumber>
    </recommendedName>
    <alternativeName>
        <fullName evidence="11">4-HB polyprenyltransferase</fullName>
    </alternativeName>
</protein>
<dbReference type="InterPro" id="IPR000537">
    <property type="entry name" value="UbiA_prenyltransferase"/>
</dbReference>
<evidence type="ECO:0000256" key="10">
    <source>
        <dbReference type="ARBA" id="ARBA00023136"/>
    </source>
</evidence>
<feature type="transmembrane region" description="Helical" evidence="11">
    <location>
        <begin position="165"/>
        <end position="185"/>
    </location>
</feature>
<evidence type="ECO:0000256" key="3">
    <source>
        <dbReference type="ARBA" id="ARBA00005985"/>
    </source>
</evidence>
<name>A0A7S8C2G4_9HYPH</name>
<keyword evidence="8 11" id="KW-0812">Transmembrane</keyword>
<dbReference type="Proteomes" id="UP000593594">
    <property type="component" value="Chromosome"/>
</dbReference>
<comment type="cofactor">
    <cofactor evidence="1 11">
        <name>Mg(2+)</name>
        <dbReference type="ChEBI" id="CHEBI:18420"/>
    </cofactor>
</comment>
<evidence type="ECO:0000313" key="14">
    <source>
        <dbReference type="Proteomes" id="UP000593594"/>
    </source>
</evidence>
<reference evidence="13 14" key="1">
    <citation type="submission" date="2020-06" db="EMBL/GenBank/DDBJ databases">
        <title>Genome sequence of 2 isolates from Red Sea Mangroves.</title>
        <authorList>
            <person name="Sefrji F."/>
            <person name="Michoud G."/>
            <person name="Merlino G."/>
            <person name="Daffonchio D."/>
        </authorList>
    </citation>
    <scope>NUCLEOTIDE SEQUENCE [LARGE SCALE GENOMIC DNA]</scope>
    <source>
        <strain evidence="13 14">R1DC25</strain>
    </source>
</reference>
<gene>
    <name evidence="11" type="primary">ubiA</name>
    <name evidence="13" type="ORF">HW532_05170</name>
</gene>
<dbReference type="NCBIfam" id="TIGR01474">
    <property type="entry name" value="ubiA_proteo"/>
    <property type="match status" value="1"/>
</dbReference>
<dbReference type="Gene3D" id="1.20.120.1780">
    <property type="entry name" value="UbiA prenyltransferase"/>
    <property type="match status" value="1"/>
</dbReference>
<dbReference type="EC" id="2.5.1.39" evidence="11 12"/>
<dbReference type="PANTHER" id="PTHR11048">
    <property type="entry name" value="PRENYLTRANSFERASES"/>
    <property type="match status" value="1"/>
</dbReference>
<dbReference type="EMBL" id="CP058214">
    <property type="protein sequence ID" value="QPC42144.1"/>
    <property type="molecule type" value="Genomic_DNA"/>
</dbReference>
<dbReference type="GO" id="GO:0005886">
    <property type="term" value="C:plasma membrane"/>
    <property type="evidence" value="ECO:0007669"/>
    <property type="project" value="UniProtKB-SubCell"/>
</dbReference>
<dbReference type="KEGG" id="kmn:HW532_05170"/>
<feature type="transmembrane region" description="Helical" evidence="11">
    <location>
        <begin position="112"/>
        <end position="132"/>
    </location>
</feature>
<dbReference type="InterPro" id="IPR006370">
    <property type="entry name" value="HB_polyprenyltransferase-like"/>
</dbReference>
<comment type="function">
    <text evidence="11">Catalyzes the prenylation of para-hydroxybenzoate (PHB) with an all-trans polyprenyl group. Mediates the second step in the final reaction sequence of ubiquinone-8 (UQ-8) biosynthesis, which is the condensation of the polyisoprenoid side chain with PHB, generating the first membrane-bound Q intermediate 3-octaprenyl-4-hydroxybenzoate.</text>
</comment>
<evidence type="ECO:0000256" key="12">
    <source>
        <dbReference type="NCBIfam" id="TIGR01474"/>
    </source>
</evidence>
<evidence type="ECO:0000313" key="13">
    <source>
        <dbReference type="EMBL" id="QPC42144.1"/>
    </source>
</evidence>
<dbReference type="GO" id="GO:0006744">
    <property type="term" value="P:ubiquinone biosynthetic process"/>
    <property type="evidence" value="ECO:0007669"/>
    <property type="project" value="UniProtKB-UniRule"/>
</dbReference>
<dbReference type="HAMAP" id="MF_01635">
    <property type="entry name" value="UbiA"/>
    <property type="match status" value="1"/>
</dbReference>
<keyword evidence="5 11" id="KW-0997">Cell inner membrane</keyword>
<evidence type="ECO:0000256" key="6">
    <source>
        <dbReference type="ARBA" id="ARBA00022679"/>
    </source>
</evidence>
<dbReference type="FunFam" id="1.10.357.140:FF:000003">
    <property type="entry name" value="4-hydroxybenzoate polyprenyltransferase, mitochondrial"/>
    <property type="match status" value="1"/>
</dbReference>
<feature type="transmembrane region" description="Helical" evidence="11">
    <location>
        <begin position="70"/>
        <end position="91"/>
    </location>
</feature>
<dbReference type="UniPathway" id="UPA00232"/>
<evidence type="ECO:0000256" key="8">
    <source>
        <dbReference type="ARBA" id="ARBA00022692"/>
    </source>
</evidence>
<organism evidence="13 14">
    <name type="scientific">Kaustia mangrovi</name>
    <dbReference type="NCBI Taxonomy" id="2593653"/>
    <lineage>
        <taxon>Bacteria</taxon>
        <taxon>Pseudomonadati</taxon>
        <taxon>Pseudomonadota</taxon>
        <taxon>Alphaproteobacteria</taxon>
        <taxon>Hyphomicrobiales</taxon>
        <taxon>Parvibaculaceae</taxon>
        <taxon>Kaustia</taxon>
    </lineage>
</organism>
<evidence type="ECO:0000256" key="11">
    <source>
        <dbReference type="HAMAP-Rule" id="MF_01635"/>
    </source>
</evidence>
<evidence type="ECO:0000256" key="5">
    <source>
        <dbReference type="ARBA" id="ARBA00022519"/>
    </source>
</evidence>
<dbReference type="FunFam" id="1.20.120.1780:FF:000001">
    <property type="entry name" value="4-hydroxybenzoate octaprenyltransferase"/>
    <property type="match status" value="1"/>
</dbReference>
<accession>A0A7S8C2G4</accession>
<keyword evidence="11" id="KW-0460">Magnesium</keyword>
<dbReference type="RefSeq" id="WP_213163376.1">
    <property type="nucleotide sequence ID" value="NZ_CP058214.1"/>
</dbReference>
<evidence type="ECO:0000256" key="7">
    <source>
        <dbReference type="ARBA" id="ARBA00022688"/>
    </source>
</evidence>
<keyword evidence="7 11" id="KW-0831">Ubiquinone biosynthesis</keyword>
<feature type="transmembrane region" description="Helical" evidence="11">
    <location>
        <begin position="42"/>
        <end position="64"/>
    </location>
</feature>
<keyword evidence="4 11" id="KW-1003">Cell membrane</keyword>
<dbReference type="InterPro" id="IPR044878">
    <property type="entry name" value="UbiA_sf"/>
</dbReference>
<sequence>MTSQPHTDRVADAVARNWVDRWAPAWAKPYCQLARLDRPIGVWLLLMPCLWSVTLAQIAAGGGLPDLRLLVLLTIGAVAMRGAGCTYNDIVDRNVDGHVARTRSRPIPSGRVSVTGAAIFMVAQSLVGLVVLLQLNRFAIGIGLASLVLVAIYPFMKRVTYWPQIFLGLAFNWGALVGWAAVLGQLDWAPVVLYVAGIFWTLGYDTIYALQDKEDDVLIGVKSTALRFGGRTRAWLVGFYTLTVGGLAAAGALIAAGPVFYLALAGGATHAAWQMITLDEDDPARCLMLFRSNRDFGLIVFAGLVVASLAA</sequence>
<evidence type="ECO:0000256" key="2">
    <source>
        <dbReference type="ARBA" id="ARBA00004141"/>
    </source>
</evidence>
<comment type="catalytic activity">
    <reaction evidence="11">
        <text>all-trans-octaprenyl diphosphate + 4-hydroxybenzoate = 4-hydroxy-3-(all-trans-octaprenyl)benzoate + diphosphate</text>
        <dbReference type="Rhea" id="RHEA:27782"/>
        <dbReference type="ChEBI" id="CHEBI:1617"/>
        <dbReference type="ChEBI" id="CHEBI:17879"/>
        <dbReference type="ChEBI" id="CHEBI:33019"/>
        <dbReference type="ChEBI" id="CHEBI:57711"/>
        <dbReference type="EC" id="2.5.1.39"/>
    </reaction>
</comment>
<keyword evidence="9 11" id="KW-1133">Transmembrane helix</keyword>
<proteinExistence type="inferred from homology"/>
<dbReference type="InterPro" id="IPR039653">
    <property type="entry name" value="Prenyltransferase"/>
</dbReference>
<evidence type="ECO:0000256" key="4">
    <source>
        <dbReference type="ARBA" id="ARBA00022475"/>
    </source>
</evidence>
<feature type="transmembrane region" description="Helical" evidence="11">
    <location>
        <begin position="232"/>
        <end position="253"/>
    </location>
</feature>
<feature type="transmembrane region" description="Helical" evidence="11">
    <location>
        <begin position="191"/>
        <end position="211"/>
    </location>
</feature>
<keyword evidence="10 11" id="KW-0472">Membrane</keyword>
<keyword evidence="6 11" id="KW-0808">Transferase</keyword>
<dbReference type="Pfam" id="PF01040">
    <property type="entry name" value="UbiA"/>
    <property type="match status" value="1"/>
</dbReference>
<dbReference type="Gene3D" id="1.10.357.140">
    <property type="entry name" value="UbiA prenyltransferase"/>
    <property type="match status" value="1"/>
</dbReference>
<comment type="similarity">
    <text evidence="3 11">Belongs to the UbiA prenyltransferase family.</text>
</comment>
<evidence type="ECO:0000256" key="1">
    <source>
        <dbReference type="ARBA" id="ARBA00001946"/>
    </source>
</evidence>
<comment type="subcellular location">
    <subcellularLocation>
        <location evidence="11">Cell inner membrane</location>
        <topology evidence="11">Multi-pass membrane protein</topology>
    </subcellularLocation>
    <subcellularLocation>
        <location evidence="2">Membrane</location>
        <topology evidence="2">Multi-pass membrane protein</topology>
    </subcellularLocation>
</comment>
<dbReference type="CDD" id="cd13959">
    <property type="entry name" value="PT_UbiA_COQ2"/>
    <property type="match status" value="1"/>
</dbReference>
<dbReference type="PANTHER" id="PTHR11048:SF28">
    <property type="entry name" value="4-HYDROXYBENZOATE POLYPRENYLTRANSFERASE, MITOCHONDRIAL"/>
    <property type="match status" value="1"/>
</dbReference>
<evidence type="ECO:0000256" key="9">
    <source>
        <dbReference type="ARBA" id="ARBA00022989"/>
    </source>
</evidence>